<proteinExistence type="predicted"/>
<evidence type="ECO:0000313" key="2">
    <source>
        <dbReference type="EMBL" id="ACD75416.1"/>
    </source>
</evidence>
<evidence type="ECO:0000256" key="1">
    <source>
        <dbReference type="SAM" id="Phobius"/>
    </source>
</evidence>
<accession>B3GAK8</accession>
<reference evidence="2" key="1">
    <citation type="submission" date="2008-04" db="EMBL/GenBank/DDBJ databases">
        <title>Virus population dynamics and acquired virus resistance in natural microbial communities.</title>
        <authorList>
            <person name="Andersson A.A."/>
            <person name="Banfield J.F."/>
        </authorList>
    </citation>
    <scope>NUCLEOTIDE SEQUENCE</scope>
</reference>
<feature type="transmembrane region" description="Helical" evidence="1">
    <location>
        <begin position="473"/>
        <end position="496"/>
    </location>
</feature>
<keyword evidence="1" id="KW-1133">Transmembrane helix</keyword>
<dbReference type="EMBL" id="EU662140">
    <property type="protein sequence ID" value="ACD75416.1"/>
    <property type="molecule type" value="Genomic_DNA"/>
</dbReference>
<keyword evidence="1" id="KW-0812">Transmembrane</keyword>
<name>B3GAK8_9VIRU</name>
<sequence length="504" mass="58600">MIKKLIAIFFVMLFIFSGLIVLESHNNYNQNYNIKNKINSFSVNSFSVSSIPLTNKFNISFNNSKNPIVRPYIYQNFYFNYSKSNSVLYITNMTSLKMVNFSAKFPYGNTELYYYGFKNNVIIYSDRQGSSLVLDFNLTTLSMVTIPSISSIQYFLPEEWNNTLYFLYTADVLNRYGEPAYRYYIGIYNISGNSINIIYSSPIQPNYGRSPLFLVNNNYVLMAYKSIYGFNRLYVTNLNASNPLKIVPKCYTNPVCLQSRYSYTIIKNNILYGYDWYITPNESLFQNPINNSLPIVTGNNVQYQGLVDYSGLHNNIYFYNNVIHIYNTTYSFKNPNQLHIQNNGITLDSIDNPNRINFLNCSSNIVYSLIIYSSFEMRYCLNINSFTRSSLSINNYYLYNNVISSKKSYHFSEINMPYSFKILPLNYSNYNYNSSAIYFTINDFKSGNPNIKYYNLSIYYNVIGSPSAPILQIWSYIPIISILMLFVMSGIIINGVRKTKRGYV</sequence>
<keyword evidence="1" id="KW-0472">Membrane</keyword>
<protein>
    <submittedName>
        <fullName evidence="2">AMDV2_9</fullName>
    </submittedName>
</protein>
<organism evidence="2">
    <name type="scientific">uncultured virus</name>
    <dbReference type="NCBI Taxonomy" id="340016"/>
    <lineage>
        <taxon>Viruses</taxon>
        <taxon>environmental samples</taxon>
    </lineage>
</organism>